<protein>
    <submittedName>
        <fullName evidence="2">Ring-1,2-phenylacetyl-CoA epoxidase subunit PaaB</fullName>
    </submittedName>
</protein>
<dbReference type="InterPro" id="IPR038693">
    <property type="entry name" value="PaaB_sf"/>
</dbReference>
<proteinExistence type="predicted"/>
<reference evidence="3" key="1">
    <citation type="submission" date="2016-10" db="EMBL/GenBank/DDBJ databases">
        <authorList>
            <person name="Varghese N."/>
            <person name="Submissions S."/>
        </authorList>
    </citation>
    <scope>NUCLEOTIDE SEQUENCE [LARGE SCALE GENOMIC DNA]</scope>
    <source>
        <strain evidence="3">CGMCC 1.10218</strain>
    </source>
</reference>
<dbReference type="EMBL" id="FNZA01000037">
    <property type="protein sequence ID" value="SEJ92159.1"/>
    <property type="molecule type" value="Genomic_DNA"/>
</dbReference>
<gene>
    <name evidence="2" type="ORF">SAMN04488058_1379</name>
</gene>
<dbReference type="InterPro" id="IPR009359">
    <property type="entry name" value="PaaB"/>
</dbReference>
<evidence type="ECO:0000313" key="2">
    <source>
        <dbReference type="EMBL" id="SEJ92159.1"/>
    </source>
</evidence>
<organism evidence="2 3">
    <name type="scientific">Deinococcus reticulitermitis</name>
    <dbReference type="NCBI Taxonomy" id="856736"/>
    <lineage>
        <taxon>Bacteria</taxon>
        <taxon>Thermotogati</taxon>
        <taxon>Deinococcota</taxon>
        <taxon>Deinococci</taxon>
        <taxon>Deinococcales</taxon>
        <taxon>Deinococcaceae</taxon>
        <taxon>Deinococcus</taxon>
    </lineage>
</organism>
<accession>A0A1H7CRA5</accession>
<feature type="region of interest" description="Disordered" evidence="1">
    <location>
        <begin position="195"/>
        <end position="222"/>
    </location>
</feature>
<dbReference type="STRING" id="856736.SAMN04488058_1379"/>
<name>A0A1H7CRA5_9DEIO</name>
<keyword evidence="3" id="KW-1185">Reference proteome</keyword>
<sequence length="222" mass="24306">MSQPPTSEVGTSRSYDTSPHDTQWPRWEVFKQDSEQRPHQAVGSVHAGDPQHALITARNVFVRRPAAVSLWAVRENDILTATPEEVLRAPEVLGTSGQAGTYHVGVKKSHKRSMTFVDLVGTVEASGPGDALRQAREGHPGALAWLVFPEAATVRTGGDPGTVESWFEPAKDKTYKQQQYYGTIGRHVGELKRAGKMPRQVNEAPHVGDQPAVRHHSEGPVK</sequence>
<evidence type="ECO:0000256" key="1">
    <source>
        <dbReference type="SAM" id="MobiDB-lite"/>
    </source>
</evidence>
<feature type="region of interest" description="Disordered" evidence="1">
    <location>
        <begin position="1"/>
        <end position="26"/>
    </location>
</feature>
<dbReference type="Pfam" id="PF06243">
    <property type="entry name" value="PaaB"/>
    <property type="match status" value="2"/>
</dbReference>
<dbReference type="OrthoDB" id="8593533at2"/>
<feature type="compositionally biased region" description="Polar residues" evidence="1">
    <location>
        <begin position="1"/>
        <end position="21"/>
    </location>
</feature>
<dbReference type="Proteomes" id="UP000199223">
    <property type="component" value="Unassembled WGS sequence"/>
</dbReference>
<evidence type="ECO:0000313" key="3">
    <source>
        <dbReference type="Proteomes" id="UP000199223"/>
    </source>
</evidence>
<dbReference type="AlphaFoldDB" id="A0A1H7CRA5"/>
<dbReference type="RefSeq" id="WP_092265829.1">
    <property type="nucleotide sequence ID" value="NZ_FNZA01000037.1"/>
</dbReference>
<dbReference type="Gene3D" id="3.10.20.520">
    <property type="entry name" value="Phenylacetic acid degradation B"/>
    <property type="match status" value="1"/>
</dbReference>